<sequence length="60" mass="7425">MNKLPVETLFEIFDLLDNKSMLHFALLCKFYKQKFEEYRFSQVKRDVWVQNSINYNIYPQ</sequence>
<accession>A0ACA9QLJ4</accession>
<reference evidence="1" key="1">
    <citation type="submission" date="2021-06" db="EMBL/GenBank/DDBJ databases">
        <authorList>
            <person name="Kallberg Y."/>
            <person name="Tangrot J."/>
            <person name="Rosling A."/>
        </authorList>
    </citation>
    <scope>NUCLEOTIDE SEQUENCE</scope>
    <source>
        <strain evidence="1">28 12/20/2015</strain>
    </source>
</reference>
<dbReference type="Proteomes" id="UP000789366">
    <property type="component" value="Unassembled WGS sequence"/>
</dbReference>
<dbReference type="EMBL" id="CAJVPW010043883">
    <property type="protein sequence ID" value="CAG8752958.1"/>
    <property type="molecule type" value="Genomic_DNA"/>
</dbReference>
<evidence type="ECO:0000313" key="1">
    <source>
        <dbReference type="EMBL" id="CAG8752958.1"/>
    </source>
</evidence>
<name>A0ACA9QLJ4_9GLOM</name>
<feature type="non-terminal residue" evidence="1">
    <location>
        <position position="60"/>
    </location>
</feature>
<organism evidence="1 2">
    <name type="scientific">Cetraspora pellucida</name>
    <dbReference type="NCBI Taxonomy" id="1433469"/>
    <lineage>
        <taxon>Eukaryota</taxon>
        <taxon>Fungi</taxon>
        <taxon>Fungi incertae sedis</taxon>
        <taxon>Mucoromycota</taxon>
        <taxon>Glomeromycotina</taxon>
        <taxon>Glomeromycetes</taxon>
        <taxon>Diversisporales</taxon>
        <taxon>Gigasporaceae</taxon>
        <taxon>Cetraspora</taxon>
    </lineage>
</organism>
<proteinExistence type="predicted"/>
<gene>
    <name evidence="1" type="ORF">SPELUC_LOCUS14610</name>
</gene>
<keyword evidence="2" id="KW-1185">Reference proteome</keyword>
<comment type="caution">
    <text evidence="1">The sequence shown here is derived from an EMBL/GenBank/DDBJ whole genome shotgun (WGS) entry which is preliminary data.</text>
</comment>
<evidence type="ECO:0000313" key="2">
    <source>
        <dbReference type="Proteomes" id="UP000789366"/>
    </source>
</evidence>
<protein>
    <submittedName>
        <fullName evidence="1">8457_t:CDS:1</fullName>
    </submittedName>
</protein>